<evidence type="ECO:0000256" key="4">
    <source>
        <dbReference type="PROSITE-ProRule" id="PRU00433"/>
    </source>
</evidence>
<evidence type="ECO:0000256" key="5">
    <source>
        <dbReference type="SAM" id="SignalP"/>
    </source>
</evidence>
<sequence>MTRSLGYLFIVLVTFCIACSSQSENTSLPIIDNIALSKSLLKVEVLAKDLNVPWDLAYADDGYLWFTEQSGSISRAHLTTGQKTKVLTIKEVWSLRTTGLLGLAIHPDFKRNPYVFVNYTVKQDTTVYNKLVRYYFANDTLTQPKLLLTTVGYRAHNGSRLAISNNGKLLWATGDAYNGNNAQSLSSLNGKILRLNLDGSIPKDNPYPNSYVWARGFRNMQGLTVSDKGKVYTSEHGDAIEDEVNLIEKGGNYGWPFIEGMHNKPEELAFADAHQTKEPLKSWTPVIAPSGISYYNSSLIPEWKNSLLLTTLKAKSFRVLSLNDDGTQIKAEEVFFENHYGRLRDVCSDAEGNIYISTSNHDWNPQPGFPLSGDDKILKISPAKKPTHKPLTAVKVQKGNAAIDGAQLYNSYCASCHQTNGQGVKDVFPALAGSKNVTGSTTTLIKMVQNGINSKSGQQMPSFSFLKDQETAAILTYIRKSWNNKSSAITPQQVKSNR</sequence>
<keyword evidence="2 4" id="KW-0479">Metal-binding</keyword>
<dbReference type="RefSeq" id="WP_379047143.1">
    <property type="nucleotide sequence ID" value="NZ_JBHSKW010000064.1"/>
</dbReference>
<proteinExistence type="predicted"/>
<dbReference type="Pfam" id="PF13442">
    <property type="entry name" value="Cytochrome_CBB3"/>
    <property type="match status" value="1"/>
</dbReference>
<dbReference type="PANTHER" id="PTHR19328:SF13">
    <property type="entry name" value="HIPL1 PROTEIN"/>
    <property type="match status" value="1"/>
</dbReference>
<keyword evidence="1 4" id="KW-0349">Heme</keyword>
<dbReference type="Pfam" id="PF07995">
    <property type="entry name" value="GSDH"/>
    <property type="match status" value="1"/>
</dbReference>
<dbReference type="PROSITE" id="PS51007">
    <property type="entry name" value="CYTC"/>
    <property type="match status" value="1"/>
</dbReference>
<dbReference type="Proteomes" id="UP001597546">
    <property type="component" value="Unassembled WGS sequence"/>
</dbReference>
<reference evidence="8" key="1">
    <citation type="journal article" date="2019" name="Int. J. Syst. Evol. Microbiol.">
        <title>The Global Catalogue of Microorganisms (GCM) 10K type strain sequencing project: providing services to taxonomists for standard genome sequencing and annotation.</title>
        <authorList>
            <consortium name="The Broad Institute Genomics Platform"/>
            <consortium name="The Broad Institute Genome Sequencing Center for Infectious Disease"/>
            <person name="Wu L."/>
            <person name="Ma J."/>
        </authorList>
    </citation>
    <scope>NUCLEOTIDE SEQUENCE [LARGE SCALE GENOMIC DNA]</scope>
    <source>
        <strain evidence="8">KCTC 42456</strain>
    </source>
</reference>
<dbReference type="InterPro" id="IPR012938">
    <property type="entry name" value="Glc/Sorbosone_DH"/>
</dbReference>
<protein>
    <submittedName>
        <fullName evidence="7">PQQ-dependent sugar dehydrogenase</fullName>
    </submittedName>
</protein>
<evidence type="ECO:0000256" key="1">
    <source>
        <dbReference type="ARBA" id="ARBA00022617"/>
    </source>
</evidence>
<dbReference type="InterPro" id="IPR011042">
    <property type="entry name" value="6-blade_b-propeller_TolB-like"/>
</dbReference>
<dbReference type="Gene3D" id="1.10.760.10">
    <property type="entry name" value="Cytochrome c-like domain"/>
    <property type="match status" value="1"/>
</dbReference>
<keyword evidence="8" id="KW-1185">Reference proteome</keyword>
<dbReference type="SUPFAM" id="SSF46626">
    <property type="entry name" value="Cytochrome c"/>
    <property type="match status" value="1"/>
</dbReference>
<evidence type="ECO:0000259" key="6">
    <source>
        <dbReference type="PROSITE" id="PS51007"/>
    </source>
</evidence>
<dbReference type="InterPro" id="IPR011041">
    <property type="entry name" value="Quinoprot_gluc/sorb_DH_b-prop"/>
</dbReference>
<evidence type="ECO:0000256" key="3">
    <source>
        <dbReference type="ARBA" id="ARBA00023004"/>
    </source>
</evidence>
<feature type="signal peptide" evidence="5">
    <location>
        <begin position="1"/>
        <end position="23"/>
    </location>
</feature>
<feature type="domain" description="Cytochrome c" evidence="6">
    <location>
        <begin position="400"/>
        <end position="482"/>
    </location>
</feature>
<dbReference type="EMBL" id="JBHULV010000045">
    <property type="protein sequence ID" value="MFD2732575.1"/>
    <property type="molecule type" value="Genomic_DNA"/>
</dbReference>
<dbReference type="SUPFAM" id="SSF50952">
    <property type="entry name" value="Soluble quinoprotein glucose dehydrogenase"/>
    <property type="match status" value="1"/>
</dbReference>
<comment type="caution">
    <text evidence="7">The sequence shown here is derived from an EMBL/GenBank/DDBJ whole genome shotgun (WGS) entry which is preliminary data.</text>
</comment>
<dbReference type="Gene3D" id="2.120.10.30">
    <property type="entry name" value="TolB, C-terminal domain"/>
    <property type="match status" value="1"/>
</dbReference>
<dbReference type="PANTHER" id="PTHR19328">
    <property type="entry name" value="HEDGEHOG-INTERACTING PROTEIN"/>
    <property type="match status" value="1"/>
</dbReference>
<accession>A0ABW5TVR1</accession>
<organism evidence="7 8">
    <name type="scientific">Pedobacter alpinus</name>
    <dbReference type="NCBI Taxonomy" id="1590643"/>
    <lineage>
        <taxon>Bacteria</taxon>
        <taxon>Pseudomonadati</taxon>
        <taxon>Bacteroidota</taxon>
        <taxon>Sphingobacteriia</taxon>
        <taxon>Sphingobacteriales</taxon>
        <taxon>Sphingobacteriaceae</taxon>
        <taxon>Pedobacter</taxon>
    </lineage>
</organism>
<name>A0ABW5TVR1_9SPHI</name>
<keyword evidence="3 4" id="KW-0408">Iron</keyword>
<evidence type="ECO:0000313" key="8">
    <source>
        <dbReference type="Proteomes" id="UP001597546"/>
    </source>
</evidence>
<keyword evidence="5" id="KW-0732">Signal</keyword>
<dbReference type="InterPro" id="IPR036909">
    <property type="entry name" value="Cyt_c-like_dom_sf"/>
</dbReference>
<evidence type="ECO:0000313" key="7">
    <source>
        <dbReference type="EMBL" id="MFD2732575.1"/>
    </source>
</evidence>
<feature type="chain" id="PRO_5045537275" evidence="5">
    <location>
        <begin position="24"/>
        <end position="498"/>
    </location>
</feature>
<dbReference type="InterPro" id="IPR009056">
    <property type="entry name" value="Cyt_c-like_dom"/>
</dbReference>
<evidence type="ECO:0000256" key="2">
    <source>
        <dbReference type="ARBA" id="ARBA00022723"/>
    </source>
</evidence>
<gene>
    <name evidence="7" type="ORF">ACFSSE_12775</name>
</gene>